<dbReference type="PROSITE" id="PS50893">
    <property type="entry name" value="ABC_TRANSPORTER_2"/>
    <property type="match status" value="1"/>
</dbReference>
<dbReference type="SUPFAM" id="SSF52540">
    <property type="entry name" value="P-loop containing nucleoside triphosphate hydrolases"/>
    <property type="match status" value="1"/>
</dbReference>
<dbReference type="PANTHER" id="PTHR42794:SF1">
    <property type="entry name" value="HEMIN IMPORT ATP-BINDING PROTEIN HMUV"/>
    <property type="match status" value="1"/>
</dbReference>
<evidence type="ECO:0000256" key="3">
    <source>
        <dbReference type="ARBA" id="ARBA00022840"/>
    </source>
</evidence>
<keyword evidence="4" id="KW-1278">Translocase</keyword>
<dbReference type="Gene3D" id="3.40.50.300">
    <property type="entry name" value="P-loop containing nucleotide triphosphate hydrolases"/>
    <property type="match status" value="1"/>
</dbReference>
<dbReference type="InterPro" id="IPR003439">
    <property type="entry name" value="ABC_transporter-like_ATP-bd"/>
</dbReference>
<keyword evidence="3" id="KW-0067">ATP-binding</keyword>
<name>A0A2K9MG19_9RHOB</name>
<dbReference type="Proteomes" id="UP000234882">
    <property type="component" value="Chromosome"/>
</dbReference>
<dbReference type="OrthoDB" id="9805601at2"/>
<dbReference type="AlphaFoldDB" id="A0A2K9MG19"/>
<evidence type="ECO:0000256" key="4">
    <source>
        <dbReference type="ARBA" id="ARBA00022967"/>
    </source>
</evidence>
<dbReference type="InterPro" id="IPR003593">
    <property type="entry name" value="AAA+_ATPase"/>
</dbReference>
<dbReference type="PROSITE" id="PS00211">
    <property type="entry name" value="ABC_TRANSPORTER_1"/>
    <property type="match status" value="1"/>
</dbReference>
<keyword evidence="2" id="KW-0547">Nucleotide-binding</keyword>
<evidence type="ECO:0000313" key="8">
    <source>
        <dbReference type="Proteomes" id="UP000234882"/>
    </source>
</evidence>
<dbReference type="GO" id="GO:0016887">
    <property type="term" value="F:ATP hydrolysis activity"/>
    <property type="evidence" value="ECO:0007669"/>
    <property type="project" value="InterPro"/>
</dbReference>
<evidence type="ECO:0000256" key="2">
    <source>
        <dbReference type="ARBA" id="ARBA00022741"/>
    </source>
</evidence>
<feature type="domain" description="ABC transporter" evidence="6">
    <location>
        <begin position="3"/>
        <end position="227"/>
    </location>
</feature>
<proteinExistence type="predicted"/>
<reference evidence="8" key="1">
    <citation type="submission" date="2017-12" db="EMBL/GenBank/DDBJ databases">
        <title>Genomic analysis of Paracoccus sp. CBA4604.</title>
        <authorList>
            <person name="Roh S.W."/>
            <person name="Kim J.Y."/>
            <person name="Kim J.S."/>
        </authorList>
    </citation>
    <scope>NUCLEOTIDE SEQUENCE [LARGE SCALE GENOMIC DNA]</scope>
    <source>
        <strain evidence="8">CBA4604</strain>
    </source>
</reference>
<organism evidence="7 8">
    <name type="scientific">Paracoccus jeotgali</name>
    <dbReference type="NCBI Taxonomy" id="2065379"/>
    <lineage>
        <taxon>Bacteria</taxon>
        <taxon>Pseudomonadati</taxon>
        <taxon>Pseudomonadota</taxon>
        <taxon>Alphaproteobacteria</taxon>
        <taxon>Rhodobacterales</taxon>
        <taxon>Paracoccaceae</taxon>
        <taxon>Paracoccus</taxon>
    </lineage>
</organism>
<dbReference type="PANTHER" id="PTHR42794">
    <property type="entry name" value="HEMIN IMPORT ATP-BINDING PROTEIN HMUV"/>
    <property type="match status" value="1"/>
</dbReference>
<dbReference type="InterPro" id="IPR027417">
    <property type="entry name" value="P-loop_NTPase"/>
</dbReference>
<dbReference type="Pfam" id="PF00005">
    <property type="entry name" value="ABC_tran"/>
    <property type="match status" value="1"/>
</dbReference>
<accession>A0A2K9MG19</accession>
<sequence length="245" mass="26315">MRVTLRDVSVRRGARLVLDRASFEIGPGEFLGVIGPNGAGKTTLLRAALGLLPMQGHSSLAALPPASRARAAAWLPQTREAAWPISVEALVRLGRIPHRRRQAQEPAIEDALHRMGLTALRHRPITALSGGEQARALIARALAQDTPALLVDEPIAGLDPAYQIATMTLLRELARNGRTVIASLHDLGLVVRFCTRLLLMDQGRIVADGPPARVLTPDLLAQVFGIRGAFFDTADGPVFQPLALI</sequence>
<gene>
    <name evidence="7" type="ORF">CYR75_10175</name>
</gene>
<evidence type="ECO:0000256" key="5">
    <source>
        <dbReference type="ARBA" id="ARBA00037066"/>
    </source>
</evidence>
<dbReference type="SMART" id="SM00382">
    <property type="entry name" value="AAA"/>
    <property type="match status" value="1"/>
</dbReference>
<dbReference type="InterPro" id="IPR017871">
    <property type="entry name" value="ABC_transporter-like_CS"/>
</dbReference>
<protein>
    <submittedName>
        <fullName evidence="7">ABC transporter</fullName>
    </submittedName>
</protein>
<dbReference type="GO" id="GO:0005524">
    <property type="term" value="F:ATP binding"/>
    <property type="evidence" value="ECO:0007669"/>
    <property type="project" value="UniProtKB-KW"/>
</dbReference>
<keyword evidence="8" id="KW-1185">Reference proteome</keyword>
<evidence type="ECO:0000256" key="1">
    <source>
        <dbReference type="ARBA" id="ARBA00022448"/>
    </source>
</evidence>
<dbReference type="EMBL" id="CP025583">
    <property type="protein sequence ID" value="AUM74597.1"/>
    <property type="molecule type" value="Genomic_DNA"/>
</dbReference>
<comment type="function">
    <text evidence="5">Part of the ABC transporter complex HmuTUV involved in hemin import. Responsible for energy coupling to the transport system.</text>
</comment>
<dbReference type="KEGG" id="paru:CYR75_10175"/>
<evidence type="ECO:0000313" key="7">
    <source>
        <dbReference type="EMBL" id="AUM74597.1"/>
    </source>
</evidence>
<keyword evidence="1" id="KW-0813">Transport</keyword>
<evidence type="ECO:0000259" key="6">
    <source>
        <dbReference type="PROSITE" id="PS50893"/>
    </source>
</evidence>